<evidence type="ECO:0000256" key="1">
    <source>
        <dbReference type="ARBA" id="ARBA00001231"/>
    </source>
</evidence>
<dbReference type="InterPro" id="IPR036962">
    <property type="entry name" value="Glyco_hydro_3_N_sf"/>
</dbReference>
<dbReference type="EC" id="3.2.1.52" evidence="3"/>
<comment type="similarity">
    <text evidence="2">Belongs to the glycosyl hydrolase 3 family.</text>
</comment>
<evidence type="ECO:0000313" key="8">
    <source>
        <dbReference type="Proteomes" id="UP000309676"/>
    </source>
</evidence>
<dbReference type="Gene3D" id="3.40.50.1700">
    <property type="entry name" value="Glycoside hydrolase family 3 C-terminal domain"/>
    <property type="match status" value="1"/>
</dbReference>
<dbReference type="OrthoDB" id="9805821at2"/>
<dbReference type="Pfam" id="PF00933">
    <property type="entry name" value="Glyco_hydro_3"/>
    <property type="match status" value="1"/>
</dbReference>
<dbReference type="InterPro" id="IPR050226">
    <property type="entry name" value="NagZ_Beta-hexosaminidase"/>
</dbReference>
<accession>A0A5R9GHG8</accession>
<dbReference type="PANTHER" id="PTHR30480">
    <property type="entry name" value="BETA-HEXOSAMINIDASE-RELATED"/>
    <property type="match status" value="1"/>
</dbReference>
<evidence type="ECO:0000313" key="7">
    <source>
        <dbReference type="EMBL" id="TLS53650.1"/>
    </source>
</evidence>
<evidence type="ECO:0000256" key="3">
    <source>
        <dbReference type="ARBA" id="ARBA00012663"/>
    </source>
</evidence>
<dbReference type="GO" id="GO:0005975">
    <property type="term" value="P:carbohydrate metabolic process"/>
    <property type="evidence" value="ECO:0007669"/>
    <property type="project" value="InterPro"/>
</dbReference>
<dbReference type="AlphaFoldDB" id="A0A5R9GHG8"/>
<dbReference type="SUPFAM" id="SSF51445">
    <property type="entry name" value="(Trans)glycosidases"/>
    <property type="match status" value="1"/>
</dbReference>
<sequence>MVGKYRIVPTEAARRAVGAMDFRRLLNQVCCPTFGRIGEARLEEFGAMFFHPTERDALEAAISKFRSRCEVPPFIVSDLECGPGNMILGATKFPYMMGLSQTNSPESAYEAGRIAAVEAGALGYNWTFSPVADLAVDPDSPVVGMRSAGSDPEQVVKMAGAYMDGLQRHGMMATIKHFPGDGYTSWDQHLTTPSLPLGRAAWREGPGRVFRELIERGAMAVMPGHIALPAFDEPDANGLYPPATVSKRLLVDLLRGELGFEGLVVTDAMEMGGIVGYMNYYDACAAALENGCDMLLFPRMDDRFYAEMERRVEAGALRLETMRERAARIVALKGQMGLFDAAPSAPHPERIDPDAHAAVARRVVEESITVVRDRNGLVPFAAGLETKVLHAVVMNNHDRYGDLLARMKRELEKCAGVVDQWVDPGPDALFGAAAERRYDLIVCSIGSRLSYGLNVVRLHDEVARNMMGGWTKFDTPVVFVSHFHPFVHKEYEASIETMINTYGDLECTAELLVQGIFGRRPLRRTLHAHDE</sequence>
<reference evidence="7 8" key="1">
    <citation type="submission" date="2019-05" db="EMBL/GenBank/DDBJ databases">
        <authorList>
            <person name="Narsing Rao M.P."/>
            <person name="Li W.J."/>
        </authorList>
    </citation>
    <scope>NUCLEOTIDE SEQUENCE [LARGE SCALE GENOMIC DNA]</scope>
    <source>
        <strain evidence="7 8">SYSU_K30003</strain>
    </source>
</reference>
<dbReference type="EMBL" id="VCIW01000002">
    <property type="protein sequence ID" value="TLS53650.1"/>
    <property type="molecule type" value="Genomic_DNA"/>
</dbReference>
<comment type="catalytic activity">
    <reaction evidence="1">
        <text>Hydrolysis of terminal non-reducing N-acetyl-D-hexosamine residues in N-acetyl-beta-D-hexosaminides.</text>
        <dbReference type="EC" id="3.2.1.52"/>
    </reaction>
</comment>
<dbReference type="InterPro" id="IPR036881">
    <property type="entry name" value="Glyco_hydro_3_C_sf"/>
</dbReference>
<dbReference type="Proteomes" id="UP000309676">
    <property type="component" value="Unassembled WGS sequence"/>
</dbReference>
<organism evidence="7 8">
    <name type="scientific">Paenibacillus antri</name>
    <dbReference type="NCBI Taxonomy" id="2582848"/>
    <lineage>
        <taxon>Bacteria</taxon>
        <taxon>Bacillati</taxon>
        <taxon>Bacillota</taxon>
        <taxon>Bacilli</taxon>
        <taxon>Bacillales</taxon>
        <taxon>Paenibacillaceae</taxon>
        <taxon>Paenibacillus</taxon>
    </lineage>
</organism>
<gene>
    <name evidence="7" type="ORF">FE782_05095</name>
</gene>
<comment type="caution">
    <text evidence="7">The sequence shown here is derived from an EMBL/GenBank/DDBJ whole genome shotgun (WGS) entry which is preliminary data.</text>
</comment>
<dbReference type="PANTHER" id="PTHR30480:SF13">
    <property type="entry name" value="BETA-HEXOSAMINIDASE"/>
    <property type="match status" value="1"/>
</dbReference>
<dbReference type="RefSeq" id="WP_138192968.1">
    <property type="nucleotide sequence ID" value="NZ_VCIW01000002.1"/>
</dbReference>
<dbReference type="PRINTS" id="PR00133">
    <property type="entry name" value="GLHYDRLASE3"/>
</dbReference>
<evidence type="ECO:0000256" key="2">
    <source>
        <dbReference type="ARBA" id="ARBA00005336"/>
    </source>
</evidence>
<dbReference type="Gene3D" id="3.20.20.300">
    <property type="entry name" value="Glycoside hydrolase, family 3, N-terminal domain"/>
    <property type="match status" value="1"/>
</dbReference>
<keyword evidence="8" id="KW-1185">Reference proteome</keyword>
<evidence type="ECO:0000256" key="4">
    <source>
        <dbReference type="ARBA" id="ARBA00022801"/>
    </source>
</evidence>
<name>A0A5R9GHG8_9BACL</name>
<protein>
    <recommendedName>
        <fullName evidence="3">beta-N-acetylhexosaminidase</fullName>
        <ecNumber evidence="3">3.2.1.52</ecNumber>
    </recommendedName>
</protein>
<feature type="domain" description="Glycoside hydrolase family 3 N-terminal" evidence="6">
    <location>
        <begin position="64"/>
        <end position="331"/>
    </location>
</feature>
<evidence type="ECO:0000256" key="5">
    <source>
        <dbReference type="ARBA" id="ARBA00023295"/>
    </source>
</evidence>
<proteinExistence type="inferred from homology"/>
<dbReference type="InterPro" id="IPR017853">
    <property type="entry name" value="GH"/>
</dbReference>
<dbReference type="InterPro" id="IPR001764">
    <property type="entry name" value="Glyco_hydro_3_N"/>
</dbReference>
<dbReference type="GO" id="GO:0009254">
    <property type="term" value="P:peptidoglycan turnover"/>
    <property type="evidence" value="ECO:0007669"/>
    <property type="project" value="TreeGrafter"/>
</dbReference>
<dbReference type="GO" id="GO:0004563">
    <property type="term" value="F:beta-N-acetylhexosaminidase activity"/>
    <property type="evidence" value="ECO:0007669"/>
    <property type="project" value="UniProtKB-EC"/>
</dbReference>
<keyword evidence="4" id="KW-0378">Hydrolase</keyword>
<keyword evidence="5" id="KW-0326">Glycosidase</keyword>
<evidence type="ECO:0000259" key="6">
    <source>
        <dbReference type="Pfam" id="PF00933"/>
    </source>
</evidence>